<sequence length="185" mass="20712">MSKHLLFGFLLVFASVFTHLCQAQISDSVRAAPSSTASHRYLLLAKTGSLARYRMYIGEKITFKRHQDEGFKTLPILDIRDSTLYVQGLRVPLKDIEKIKLKNHTGGRKVANFSGAFLKTAGTIFTLVGAINFLTNLNEKYDRQDGLHTMGGAAVLFAAGTVLQAMRYGTYTINEKWTLKVIEMY</sequence>
<evidence type="ECO:0000313" key="3">
    <source>
        <dbReference type="Proteomes" id="UP000271010"/>
    </source>
</evidence>
<dbReference type="Proteomes" id="UP000271010">
    <property type="component" value="Unassembled WGS sequence"/>
</dbReference>
<evidence type="ECO:0000313" key="2">
    <source>
        <dbReference type="EMBL" id="RNI33134.1"/>
    </source>
</evidence>
<reference evidence="2 3" key="1">
    <citation type="submission" date="2018-11" db="EMBL/GenBank/DDBJ databases">
        <title>Rufibacter latericius sp. nov., isolated from water in Baiyang Lake.</title>
        <authorList>
            <person name="Yang Y."/>
        </authorList>
    </citation>
    <scope>NUCLEOTIDE SEQUENCE [LARGE SCALE GENOMIC DNA]</scope>
    <source>
        <strain evidence="2 3">MCC P1</strain>
    </source>
</reference>
<proteinExistence type="predicted"/>
<accession>A0A3M9N5Q9</accession>
<keyword evidence="3" id="KW-1185">Reference proteome</keyword>
<dbReference type="OrthoDB" id="893539at2"/>
<evidence type="ECO:0000256" key="1">
    <source>
        <dbReference type="SAM" id="SignalP"/>
    </source>
</evidence>
<dbReference type="RefSeq" id="WP_148041225.1">
    <property type="nucleotide sequence ID" value="NZ_RJJE01000001.1"/>
</dbReference>
<feature type="signal peptide" evidence="1">
    <location>
        <begin position="1"/>
        <end position="23"/>
    </location>
</feature>
<protein>
    <recommendedName>
        <fullName evidence="4">Secreted protein</fullName>
    </recommendedName>
</protein>
<feature type="chain" id="PRO_5018188381" description="Secreted protein" evidence="1">
    <location>
        <begin position="24"/>
        <end position="185"/>
    </location>
</feature>
<evidence type="ECO:0008006" key="4">
    <source>
        <dbReference type="Google" id="ProtNLM"/>
    </source>
</evidence>
<organism evidence="2 3">
    <name type="scientific">Rufibacter immobilis</name>
    <dbReference type="NCBI Taxonomy" id="1348778"/>
    <lineage>
        <taxon>Bacteria</taxon>
        <taxon>Pseudomonadati</taxon>
        <taxon>Bacteroidota</taxon>
        <taxon>Cytophagia</taxon>
        <taxon>Cytophagales</taxon>
        <taxon>Hymenobacteraceae</taxon>
        <taxon>Rufibacter</taxon>
    </lineage>
</organism>
<dbReference type="AlphaFoldDB" id="A0A3M9N5Q9"/>
<dbReference type="EMBL" id="RJJE01000001">
    <property type="protein sequence ID" value="RNI33134.1"/>
    <property type="molecule type" value="Genomic_DNA"/>
</dbReference>
<keyword evidence="1" id="KW-0732">Signal</keyword>
<gene>
    <name evidence="2" type="ORF">EFA69_01565</name>
</gene>
<name>A0A3M9N5Q9_9BACT</name>
<comment type="caution">
    <text evidence="2">The sequence shown here is derived from an EMBL/GenBank/DDBJ whole genome shotgun (WGS) entry which is preliminary data.</text>
</comment>